<dbReference type="InterPro" id="IPR015797">
    <property type="entry name" value="NUDIX_hydrolase-like_dom_sf"/>
</dbReference>
<evidence type="ECO:0000256" key="2">
    <source>
        <dbReference type="ARBA" id="ARBA00022801"/>
    </source>
</evidence>
<dbReference type="Pfam" id="PF00293">
    <property type="entry name" value="NUDIX"/>
    <property type="match status" value="1"/>
</dbReference>
<reference evidence="5" key="1">
    <citation type="journal article" date="2019" name="Int. J. Syst. Evol. Microbiol.">
        <title>The Global Catalogue of Microorganisms (GCM) 10K type strain sequencing project: providing services to taxonomists for standard genome sequencing and annotation.</title>
        <authorList>
            <consortium name="The Broad Institute Genomics Platform"/>
            <consortium name="The Broad Institute Genome Sequencing Center for Infectious Disease"/>
            <person name="Wu L."/>
            <person name="Ma J."/>
        </authorList>
    </citation>
    <scope>NUCLEOTIDE SEQUENCE [LARGE SCALE GENOMIC DNA]</scope>
    <source>
        <strain evidence="5">CCUG 54939</strain>
    </source>
</reference>
<keyword evidence="5" id="KW-1185">Reference proteome</keyword>
<dbReference type="RefSeq" id="WP_377154762.1">
    <property type="nucleotide sequence ID" value="NZ_JBHSAF010000015.1"/>
</dbReference>
<evidence type="ECO:0000313" key="4">
    <source>
        <dbReference type="EMBL" id="MFC3914719.1"/>
    </source>
</evidence>
<dbReference type="PANTHER" id="PTHR43046">
    <property type="entry name" value="GDP-MANNOSE MANNOSYL HYDROLASE"/>
    <property type="match status" value="1"/>
</dbReference>
<keyword evidence="2" id="KW-0378">Hydrolase</keyword>
<organism evidence="4 5">
    <name type="scientific">Pseudaeromonas sharmana</name>
    <dbReference type="NCBI Taxonomy" id="328412"/>
    <lineage>
        <taxon>Bacteria</taxon>
        <taxon>Pseudomonadati</taxon>
        <taxon>Pseudomonadota</taxon>
        <taxon>Gammaproteobacteria</taxon>
        <taxon>Aeromonadales</taxon>
        <taxon>Aeromonadaceae</taxon>
        <taxon>Pseudaeromonas</taxon>
    </lineage>
</organism>
<protein>
    <submittedName>
        <fullName evidence="4">NUDIX domain-containing protein</fullName>
    </submittedName>
</protein>
<comment type="cofactor">
    <cofactor evidence="1">
        <name>Mg(2+)</name>
        <dbReference type="ChEBI" id="CHEBI:18420"/>
    </cofactor>
</comment>
<dbReference type="CDD" id="cd04690">
    <property type="entry name" value="NUDIX_Hydrolase"/>
    <property type="match status" value="1"/>
</dbReference>
<evidence type="ECO:0000313" key="5">
    <source>
        <dbReference type="Proteomes" id="UP001595692"/>
    </source>
</evidence>
<dbReference type="Gene3D" id="3.90.79.10">
    <property type="entry name" value="Nucleoside Triphosphate Pyrophosphohydrolase"/>
    <property type="match status" value="1"/>
</dbReference>
<evidence type="ECO:0000256" key="1">
    <source>
        <dbReference type="ARBA" id="ARBA00001946"/>
    </source>
</evidence>
<comment type="caution">
    <text evidence="4">The sequence shown here is derived from an EMBL/GenBank/DDBJ whole genome shotgun (WGS) entry which is preliminary data.</text>
</comment>
<gene>
    <name evidence="4" type="ORF">ACFOSS_14815</name>
</gene>
<dbReference type="EMBL" id="JBHSAF010000015">
    <property type="protein sequence ID" value="MFC3914719.1"/>
    <property type="molecule type" value="Genomic_DNA"/>
</dbReference>
<evidence type="ECO:0000259" key="3">
    <source>
        <dbReference type="PROSITE" id="PS51462"/>
    </source>
</evidence>
<dbReference type="PROSITE" id="PS51462">
    <property type="entry name" value="NUDIX"/>
    <property type="match status" value="1"/>
</dbReference>
<sequence>MIDKLAWIAIHERKLLVTRSHGKTLFYLPGGKREPGESDIQALTREIHEELSVQLQPSSAHLLTRLSAQADGKPEGTLVQLTCYQALFCGELRPANEIAELAWIDAADRPRCSLAAQLVLDWLLQQRLID</sequence>
<dbReference type="SUPFAM" id="SSF55811">
    <property type="entry name" value="Nudix"/>
    <property type="match status" value="1"/>
</dbReference>
<dbReference type="InterPro" id="IPR000086">
    <property type="entry name" value="NUDIX_hydrolase_dom"/>
</dbReference>
<name>A0ABV8CS68_9GAMM</name>
<dbReference type="Proteomes" id="UP001595692">
    <property type="component" value="Unassembled WGS sequence"/>
</dbReference>
<proteinExistence type="predicted"/>
<accession>A0ABV8CS68</accession>
<feature type="domain" description="Nudix hydrolase" evidence="3">
    <location>
        <begin position="1"/>
        <end position="125"/>
    </location>
</feature>
<dbReference type="PANTHER" id="PTHR43046:SF14">
    <property type="entry name" value="MUTT_NUDIX FAMILY PROTEIN"/>
    <property type="match status" value="1"/>
</dbReference>